<proteinExistence type="predicted"/>
<accession>A0ACC2VS22</accession>
<gene>
    <name evidence="1" type="ORF">QFC20_005063</name>
</gene>
<organism evidence="1 2">
    <name type="scientific">Naganishia adeliensis</name>
    <dbReference type="NCBI Taxonomy" id="92952"/>
    <lineage>
        <taxon>Eukaryota</taxon>
        <taxon>Fungi</taxon>
        <taxon>Dikarya</taxon>
        <taxon>Basidiomycota</taxon>
        <taxon>Agaricomycotina</taxon>
        <taxon>Tremellomycetes</taxon>
        <taxon>Filobasidiales</taxon>
        <taxon>Filobasidiaceae</taxon>
        <taxon>Naganishia</taxon>
    </lineage>
</organism>
<evidence type="ECO:0000313" key="2">
    <source>
        <dbReference type="Proteomes" id="UP001230649"/>
    </source>
</evidence>
<name>A0ACC2VS22_9TREE</name>
<dbReference type="Proteomes" id="UP001230649">
    <property type="component" value="Unassembled WGS sequence"/>
</dbReference>
<dbReference type="EMBL" id="JASBWS010000065">
    <property type="protein sequence ID" value="KAJ9102234.1"/>
    <property type="molecule type" value="Genomic_DNA"/>
</dbReference>
<sequence>VKDKDYFPVVVVANKRDLDYDRQVDPRAMLGKTTNGRIYLRLRDVLGDNHSINPLVLHESTQPIFEDTRGDLMAFLGNRQDGESNDEEDADGEDDDEVLNNISTRANAATSSRAPDKGKGKSTQLGPASSPFAPATSPTPEGNKAPSALVATTARTAGTLAIGSTGPASRVPAGNTAYDQSIQAEGSNAAGARAGRQTKGKATADLGAVLAEGFANHQQMATERLLVADVRLAERDRIETEKLKLEQDRAMRESMKHAQEMEMAKIEASIAKMKRCMDLVENYDIGVETAGPMAFGGKALWDECHGPVVYLTRG</sequence>
<protein>
    <submittedName>
        <fullName evidence="1">Uncharacterized protein</fullName>
    </submittedName>
</protein>
<keyword evidence="2" id="KW-1185">Reference proteome</keyword>
<feature type="non-terminal residue" evidence="1">
    <location>
        <position position="1"/>
    </location>
</feature>
<reference evidence="1" key="1">
    <citation type="submission" date="2023-04" db="EMBL/GenBank/DDBJ databases">
        <title>Draft Genome sequencing of Naganishia species isolated from polar environments using Oxford Nanopore Technology.</title>
        <authorList>
            <person name="Leo P."/>
            <person name="Venkateswaran K."/>
        </authorList>
    </citation>
    <scope>NUCLEOTIDE SEQUENCE</scope>
    <source>
        <strain evidence="1">MNA-CCFEE 5262</strain>
    </source>
</reference>
<evidence type="ECO:0000313" key="1">
    <source>
        <dbReference type="EMBL" id="KAJ9102234.1"/>
    </source>
</evidence>
<comment type="caution">
    <text evidence="1">The sequence shown here is derived from an EMBL/GenBank/DDBJ whole genome shotgun (WGS) entry which is preliminary data.</text>
</comment>